<reference evidence="2 3" key="1">
    <citation type="submission" date="2016-04" db="EMBL/GenBank/DDBJ databases">
        <title>Draft Genome Sequences of Staphylococcus capitis Strain H36, S. capitis Strain H65, S. cohnii Strain H62, S. hominis Strain H69, Mycobacterium iranicum Strain H39, Plantibacter sp. Strain H53, Pseudomonas oryzihabitans Strain H72, and Microbacterium sp. Strain H83, isolated from residential settings.</title>
        <authorList>
            <person name="Lymperopoulou D."/>
            <person name="Adams R.I."/>
            <person name="Lindow S."/>
            <person name="Coil D.A."/>
            <person name="Jospin G."/>
            <person name="Eisen J.A."/>
        </authorList>
    </citation>
    <scope>NUCLEOTIDE SEQUENCE [LARGE SCALE GENOMIC DNA]</scope>
    <source>
        <strain evidence="2 3">H39</strain>
    </source>
</reference>
<evidence type="ECO:0000313" key="2">
    <source>
        <dbReference type="EMBL" id="OAN36776.1"/>
    </source>
</evidence>
<sequence length="298" mass="30512">MSYFSRLAEQAGMAATETGYGRRRPRPPVSPTAFEVEEVREHRPPASPAQAPHHAEPAAPPLSAPRRPVTPVGTVSSASSAPASARRGAPAHGRAASPAATGGRQPPPGSALPPQAVQRPADNALWGRAAEAPVPPPTSPPRVSGIEEESAEQSAPRLAHAVTPPSDRPDTDLPGQRTLETVAALRAWAAAAPESVAQSTTVYSTASAPSAIHAAVATTGERDWPTSRAELSAGVTYAAAPQAENLSLSIGAIELTVEAPQQPSAPAPPPSPAGVSDSSGEGVSRQLRRHYVNWLGGP</sequence>
<dbReference type="Proteomes" id="UP000078396">
    <property type="component" value="Unassembled WGS sequence"/>
</dbReference>
<organism evidence="2 3">
    <name type="scientific">Mycolicibacterium iranicum</name>
    <name type="common">Mycobacterium iranicum</name>
    <dbReference type="NCBI Taxonomy" id="912594"/>
    <lineage>
        <taxon>Bacteria</taxon>
        <taxon>Bacillati</taxon>
        <taxon>Actinomycetota</taxon>
        <taxon>Actinomycetes</taxon>
        <taxon>Mycobacteriales</taxon>
        <taxon>Mycobacteriaceae</taxon>
        <taxon>Mycolicibacterium</taxon>
    </lineage>
</organism>
<feature type="compositionally biased region" description="Pro residues" evidence="1">
    <location>
        <begin position="263"/>
        <end position="272"/>
    </location>
</feature>
<name>A0A178LTL7_MYCIR</name>
<dbReference type="RefSeq" id="WP_064282981.1">
    <property type="nucleotide sequence ID" value="NZ_LWCS01000032.1"/>
</dbReference>
<dbReference type="EMBL" id="LWCS01000032">
    <property type="protein sequence ID" value="OAN36776.1"/>
    <property type="molecule type" value="Genomic_DNA"/>
</dbReference>
<proteinExistence type="predicted"/>
<feature type="compositionally biased region" description="Low complexity" evidence="1">
    <location>
        <begin position="64"/>
        <end position="101"/>
    </location>
</feature>
<feature type="region of interest" description="Disordered" evidence="1">
    <location>
        <begin position="1"/>
        <end position="175"/>
    </location>
</feature>
<protein>
    <submittedName>
        <fullName evidence="2">Uncharacterized protein</fullName>
    </submittedName>
</protein>
<comment type="caution">
    <text evidence="2">The sequence shown here is derived from an EMBL/GenBank/DDBJ whole genome shotgun (WGS) entry which is preliminary data.</text>
</comment>
<dbReference type="AlphaFoldDB" id="A0A178LTL7"/>
<feature type="region of interest" description="Disordered" evidence="1">
    <location>
        <begin position="259"/>
        <end position="298"/>
    </location>
</feature>
<gene>
    <name evidence="2" type="ORF">A4X20_06160</name>
</gene>
<accession>A0A178LTL7</accession>
<evidence type="ECO:0000256" key="1">
    <source>
        <dbReference type="SAM" id="MobiDB-lite"/>
    </source>
</evidence>
<evidence type="ECO:0000313" key="3">
    <source>
        <dbReference type="Proteomes" id="UP000078396"/>
    </source>
</evidence>